<name>A0A812K3G5_9DINO</name>
<gene>
    <name evidence="2" type="primary">FAZ1</name>
    <name evidence="2" type="ORF">SNEC2469_LOCUS2949</name>
</gene>
<evidence type="ECO:0000313" key="2">
    <source>
        <dbReference type="EMBL" id="CAE7222907.1"/>
    </source>
</evidence>
<keyword evidence="3" id="KW-1185">Reference proteome</keyword>
<dbReference type="AlphaFoldDB" id="A0A812K3G5"/>
<sequence length="587" mass="62872">MGHASCALGCSDQRGCSTWGPSRPQIVEVEVPESSLTSKPRKQAEAQCLESWHGAATVSPAPLDVKPVSHLAPLPTLQLDMPAAVAAAFLESTRAEADAKYRRKLACRAARAEAAGQAKELRGGIGLAASRDDKAVSPSPASQHRTFNMDGKFALFNTSLQSLQHPILDRITAVIGQARGDPLLVAKVTQAVPRAVGAQEWLCMARRLNASIARDNQELREHVVEAKRVLGRASSLPAGCGGMAAKVLREERVVLARRIAESPARARQIYRPLSMPSFIAEMKVATKRCGGAEDKKFSREPLFQDRLLSGRTSVKDAAVSADALNHRKGYENKQGGSSIAYDEVCEVRTTVQEVPDSEDLQPVLSHSLHELISDLCQPIKVDDTLHHGQDHPLSVETSEVCISNRHSRSGSVAELAVNACMFVVAHGVQNCLANGCDLANGGTCVYDMIDDTMQLTDITDCMEEKRAVAEAYAALARSSDRAAGVNEALPKAAGAGSPLAQSENEQSVLIAEVKALEDDTAVASLKQNLLAAADVAIATLAEEASEEPKQAEEMEAAKTAEEERLAKEAEEEAKKAEEERLANLAME</sequence>
<dbReference type="OrthoDB" id="445106at2759"/>
<evidence type="ECO:0000313" key="3">
    <source>
        <dbReference type="Proteomes" id="UP000601435"/>
    </source>
</evidence>
<feature type="region of interest" description="Disordered" evidence="1">
    <location>
        <begin position="543"/>
        <end position="587"/>
    </location>
</feature>
<dbReference type="EMBL" id="CAJNJA010007297">
    <property type="protein sequence ID" value="CAE7222907.1"/>
    <property type="molecule type" value="Genomic_DNA"/>
</dbReference>
<organism evidence="2 3">
    <name type="scientific">Symbiodinium necroappetens</name>
    <dbReference type="NCBI Taxonomy" id="1628268"/>
    <lineage>
        <taxon>Eukaryota</taxon>
        <taxon>Sar</taxon>
        <taxon>Alveolata</taxon>
        <taxon>Dinophyceae</taxon>
        <taxon>Suessiales</taxon>
        <taxon>Symbiodiniaceae</taxon>
        <taxon>Symbiodinium</taxon>
    </lineage>
</organism>
<evidence type="ECO:0000256" key="1">
    <source>
        <dbReference type="SAM" id="MobiDB-lite"/>
    </source>
</evidence>
<accession>A0A812K3G5</accession>
<feature type="compositionally biased region" description="Basic and acidic residues" evidence="1">
    <location>
        <begin position="546"/>
        <end position="581"/>
    </location>
</feature>
<comment type="caution">
    <text evidence="2">The sequence shown here is derived from an EMBL/GenBank/DDBJ whole genome shotgun (WGS) entry which is preliminary data.</text>
</comment>
<protein>
    <submittedName>
        <fullName evidence="2">FAZ1 protein</fullName>
    </submittedName>
</protein>
<proteinExistence type="predicted"/>
<reference evidence="2" key="1">
    <citation type="submission" date="2021-02" db="EMBL/GenBank/DDBJ databases">
        <authorList>
            <person name="Dougan E. K."/>
            <person name="Rhodes N."/>
            <person name="Thang M."/>
            <person name="Chan C."/>
        </authorList>
    </citation>
    <scope>NUCLEOTIDE SEQUENCE</scope>
</reference>
<feature type="non-terminal residue" evidence="2">
    <location>
        <position position="587"/>
    </location>
</feature>
<dbReference type="Proteomes" id="UP000601435">
    <property type="component" value="Unassembled WGS sequence"/>
</dbReference>